<dbReference type="GO" id="GO:0032259">
    <property type="term" value="P:methylation"/>
    <property type="evidence" value="ECO:0007669"/>
    <property type="project" value="UniProtKB-KW"/>
</dbReference>
<proteinExistence type="predicted"/>
<accession>A0A1G9WUR9</accession>
<protein>
    <submittedName>
        <fullName evidence="2">Methyltransferase domain-containing protein</fullName>
    </submittedName>
</protein>
<dbReference type="Pfam" id="PF08241">
    <property type="entry name" value="Methyltransf_11"/>
    <property type="match status" value="1"/>
</dbReference>
<dbReference type="Gene3D" id="3.40.50.150">
    <property type="entry name" value="Vaccinia Virus protein VP39"/>
    <property type="match status" value="1"/>
</dbReference>
<gene>
    <name evidence="2" type="ORF">SAMN05216244_3639</name>
</gene>
<dbReference type="EMBL" id="FNHF01000006">
    <property type="protein sequence ID" value="SDM88344.1"/>
    <property type="molecule type" value="Genomic_DNA"/>
</dbReference>
<reference evidence="3" key="1">
    <citation type="submission" date="2016-10" db="EMBL/GenBank/DDBJ databases">
        <authorList>
            <person name="Varghese N."/>
            <person name="Submissions S."/>
        </authorList>
    </citation>
    <scope>NUCLEOTIDE SEQUENCE [LARGE SCALE GENOMIC DNA]</scope>
    <source>
        <strain evidence="3">CGMCC 1.6199</strain>
    </source>
</reference>
<dbReference type="CDD" id="cd02440">
    <property type="entry name" value="AdoMet_MTases"/>
    <property type="match status" value="1"/>
</dbReference>
<dbReference type="GO" id="GO:0008757">
    <property type="term" value="F:S-adenosylmethionine-dependent methyltransferase activity"/>
    <property type="evidence" value="ECO:0007669"/>
    <property type="project" value="InterPro"/>
</dbReference>
<evidence type="ECO:0000313" key="2">
    <source>
        <dbReference type="EMBL" id="SDM88344.1"/>
    </source>
</evidence>
<keyword evidence="2" id="KW-0489">Methyltransferase</keyword>
<dbReference type="RefSeq" id="WP_074600646.1">
    <property type="nucleotide sequence ID" value="NZ_FNHF01000006.1"/>
</dbReference>
<name>A0A1G9WUR9_9BACI</name>
<dbReference type="InterPro" id="IPR029063">
    <property type="entry name" value="SAM-dependent_MTases_sf"/>
</dbReference>
<sequence>MDDKTFDWHQEAGKQWDERASFWNQNSKSMWDTGSRKEIIPFLNHYLYPGATVLDVGCGDGYGSYKLSQAGYKVTGMDLSEEMIAKAKRLAGEVITFRREDIIHLSFAEESFDAIMGINVLEWTEDPLKALQELDRVLKSEGSACIGLLGPTAGPRNNSFPRLYGEKVICNTMMPWELKRLVEEEIGWKTIGGKAVYKKDVTEKEIAALPEELKQAVSFMWLFLFQKE</sequence>
<dbReference type="AlphaFoldDB" id="A0A1G9WUR9"/>
<keyword evidence="3" id="KW-1185">Reference proteome</keyword>
<dbReference type="PANTHER" id="PTHR43591">
    <property type="entry name" value="METHYLTRANSFERASE"/>
    <property type="match status" value="1"/>
</dbReference>
<keyword evidence="2" id="KW-0808">Transferase</keyword>
<evidence type="ECO:0000259" key="1">
    <source>
        <dbReference type="Pfam" id="PF08241"/>
    </source>
</evidence>
<evidence type="ECO:0000313" key="3">
    <source>
        <dbReference type="Proteomes" id="UP000182347"/>
    </source>
</evidence>
<dbReference type="SUPFAM" id="SSF53335">
    <property type="entry name" value="S-adenosyl-L-methionine-dependent methyltransferases"/>
    <property type="match status" value="1"/>
</dbReference>
<dbReference type="InterPro" id="IPR013216">
    <property type="entry name" value="Methyltransf_11"/>
</dbReference>
<dbReference type="Proteomes" id="UP000182347">
    <property type="component" value="Unassembled WGS sequence"/>
</dbReference>
<dbReference type="STRING" id="482461.SAMN05216244_3639"/>
<feature type="domain" description="Methyltransferase type 11" evidence="1">
    <location>
        <begin position="54"/>
        <end position="145"/>
    </location>
</feature>
<organism evidence="2 3">
    <name type="scientific">Sediminibacillus halophilus</name>
    <dbReference type="NCBI Taxonomy" id="482461"/>
    <lineage>
        <taxon>Bacteria</taxon>
        <taxon>Bacillati</taxon>
        <taxon>Bacillota</taxon>
        <taxon>Bacilli</taxon>
        <taxon>Bacillales</taxon>
        <taxon>Bacillaceae</taxon>
        <taxon>Sediminibacillus</taxon>
    </lineage>
</organism>